<reference evidence="2 3" key="1">
    <citation type="submission" date="2020-04" db="EMBL/GenBank/DDBJ databases">
        <authorList>
            <person name="Alioto T."/>
            <person name="Alioto T."/>
            <person name="Gomez Garrido J."/>
        </authorList>
    </citation>
    <scope>NUCLEOTIDE SEQUENCE [LARGE SCALE GENOMIC DNA]</scope>
</reference>
<dbReference type="AlphaFoldDB" id="A0A8S1D3E7"/>
<protein>
    <submittedName>
        <fullName evidence="2">Uncharacterized protein</fullName>
    </submittedName>
</protein>
<dbReference type="Proteomes" id="UP000494165">
    <property type="component" value="Unassembled WGS sequence"/>
</dbReference>
<proteinExistence type="predicted"/>
<gene>
    <name evidence="2" type="ORF">CLODIP_2_CD15117</name>
</gene>
<feature type="compositionally biased region" description="Pro residues" evidence="1">
    <location>
        <begin position="34"/>
        <end position="44"/>
    </location>
</feature>
<evidence type="ECO:0000313" key="3">
    <source>
        <dbReference type="Proteomes" id="UP000494165"/>
    </source>
</evidence>
<evidence type="ECO:0000313" key="2">
    <source>
        <dbReference type="EMBL" id="CAB3374885.1"/>
    </source>
</evidence>
<accession>A0A8S1D3E7</accession>
<comment type="caution">
    <text evidence="2">The sequence shown here is derived from an EMBL/GenBank/DDBJ whole genome shotgun (WGS) entry which is preliminary data.</text>
</comment>
<evidence type="ECO:0000256" key="1">
    <source>
        <dbReference type="SAM" id="MobiDB-lite"/>
    </source>
</evidence>
<feature type="region of interest" description="Disordered" evidence="1">
    <location>
        <begin position="1"/>
        <end position="75"/>
    </location>
</feature>
<organism evidence="2 3">
    <name type="scientific">Cloeon dipterum</name>
    <dbReference type="NCBI Taxonomy" id="197152"/>
    <lineage>
        <taxon>Eukaryota</taxon>
        <taxon>Metazoa</taxon>
        <taxon>Ecdysozoa</taxon>
        <taxon>Arthropoda</taxon>
        <taxon>Hexapoda</taxon>
        <taxon>Insecta</taxon>
        <taxon>Pterygota</taxon>
        <taxon>Palaeoptera</taxon>
        <taxon>Ephemeroptera</taxon>
        <taxon>Pisciforma</taxon>
        <taxon>Baetidae</taxon>
        <taxon>Cloeon</taxon>
    </lineage>
</organism>
<dbReference type="EMBL" id="CADEPI010000105">
    <property type="protein sequence ID" value="CAB3374885.1"/>
    <property type="molecule type" value="Genomic_DNA"/>
</dbReference>
<keyword evidence="3" id="KW-1185">Reference proteome</keyword>
<feature type="compositionally biased region" description="Basic and acidic residues" evidence="1">
    <location>
        <begin position="24"/>
        <end position="33"/>
    </location>
</feature>
<name>A0A8S1D3E7_9INSE</name>
<sequence length="75" mass="7839">MRLVRIPRAAPAGGVASCTESPEETDRPTDRPRSPAPTLRPPPTRHGLAASRAAATTSTLSLAPQPATRFPPTLS</sequence>
<feature type="compositionally biased region" description="Low complexity" evidence="1">
    <location>
        <begin position="48"/>
        <end position="63"/>
    </location>
</feature>